<accession>A0A1M7GU20</accession>
<dbReference type="PANTHER" id="PTHR42957">
    <property type="entry name" value="HELICASE MJ1565-RELATED"/>
    <property type="match status" value="1"/>
</dbReference>
<gene>
    <name evidence="4" type="ORF">SAMN05660826_00463</name>
</gene>
<dbReference type="Pfam" id="PF01935">
    <property type="entry name" value="DUF87"/>
    <property type="match status" value="1"/>
</dbReference>
<feature type="binding site" evidence="1">
    <location>
        <begin position="178"/>
        <end position="185"/>
    </location>
    <ligand>
        <name>ATP</name>
        <dbReference type="ChEBI" id="CHEBI:30616"/>
    </ligand>
</feature>
<dbReference type="EMBL" id="FRCR01000002">
    <property type="protein sequence ID" value="SHM19608.1"/>
    <property type="molecule type" value="Genomic_DNA"/>
</dbReference>
<dbReference type="Gene3D" id="3.40.50.300">
    <property type="entry name" value="P-loop containing nucleotide triphosphate hydrolases"/>
    <property type="match status" value="2"/>
</dbReference>
<feature type="domain" description="FtsK" evidence="3">
    <location>
        <begin position="158"/>
        <end position="481"/>
    </location>
</feature>
<dbReference type="PROSITE" id="PS50901">
    <property type="entry name" value="FTSK"/>
    <property type="match status" value="1"/>
</dbReference>
<keyword evidence="1" id="KW-0547">Nucleotide-binding</keyword>
<dbReference type="InterPro" id="IPR008571">
    <property type="entry name" value="HerA-like"/>
</dbReference>
<reference evidence="5" key="1">
    <citation type="submission" date="2016-11" db="EMBL/GenBank/DDBJ databases">
        <authorList>
            <person name="Varghese N."/>
            <person name="Submissions S."/>
        </authorList>
    </citation>
    <scope>NUCLEOTIDE SEQUENCE [LARGE SCALE GENOMIC DNA]</scope>
    <source>
        <strain evidence="5">DSM 18802</strain>
    </source>
</reference>
<dbReference type="STRING" id="447595.SAMN05660826_00463"/>
<evidence type="ECO:0000313" key="5">
    <source>
        <dbReference type="Proteomes" id="UP000184375"/>
    </source>
</evidence>
<name>A0A1M7GU20_9FIRM</name>
<feature type="coiled-coil region" evidence="2">
    <location>
        <begin position="567"/>
        <end position="594"/>
    </location>
</feature>
<evidence type="ECO:0000256" key="2">
    <source>
        <dbReference type="SAM" id="Coils"/>
    </source>
</evidence>
<dbReference type="RefSeq" id="WP_073254026.1">
    <property type="nucleotide sequence ID" value="NZ_FRCR01000002.1"/>
</dbReference>
<keyword evidence="2" id="KW-0175">Coiled coil</keyword>
<dbReference type="InterPro" id="IPR002543">
    <property type="entry name" value="FtsK_dom"/>
</dbReference>
<keyword evidence="5" id="KW-1185">Reference proteome</keyword>
<dbReference type="OrthoDB" id="9806951at2"/>
<protein>
    <recommendedName>
        <fullName evidence="3">FtsK domain-containing protein</fullName>
    </recommendedName>
</protein>
<dbReference type="Proteomes" id="UP000184375">
    <property type="component" value="Unassembled WGS sequence"/>
</dbReference>
<organism evidence="4 5">
    <name type="scientific">Caldanaerovirga acetigignens</name>
    <dbReference type="NCBI Taxonomy" id="447595"/>
    <lineage>
        <taxon>Bacteria</taxon>
        <taxon>Bacillati</taxon>
        <taxon>Bacillota</taxon>
        <taxon>Clostridia</taxon>
        <taxon>Thermosediminibacterales</taxon>
        <taxon>Thermosediminibacteraceae</taxon>
        <taxon>Caldanaerovirga</taxon>
    </lineage>
</organism>
<evidence type="ECO:0000313" key="4">
    <source>
        <dbReference type="EMBL" id="SHM19608.1"/>
    </source>
</evidence>
<keyword evidence="1" id="KW-0067">ATP-binding</keyword>
<dbReference type="PANTHER" id="PTHR42957:SF2">
    <property type="entry name" value="HELICASE HERA CENTRAL DOMAIN-CONTAINING PROTEIN"/>
    <property type="match status" value="1"/>
</dbReference>
<evidence type="ECO:0000256" key="1">
    <source>
        <dbReference type="PROSITE-ProRule" id="PRU00289"/>
    </source>
</evidence>
<dbReference type="GO" id="GO:0005524">
    <property type="term" value="F:ATP binding"/>
    <property type="evidence" value="ECO:0007669"/>
    <property type="project" value="UniProtKB-UniRule"/>
</dbReference>
<dbReference type="InterPro" id="IPR002789">
    <property type="entry name" value="HerA_central"/>
</dbReference>
<dbReference type="AlphaFoldDB" id="A0A1M7GU20"/>
<dbReference type="InterPro" id="IPR027417">
    <property type="entry name" value="P-loop_NTPase"/>
</dbReference>
<proteinExistence type="predicted"/>
<dbReference type="SUPFAM" id="SSF52540">
    <property type="entry name" value="P-loop containing nucleoside triphosphate hydrolases"/>
    <property type="match status" value="1"/>
</dbReference>
<evidence type="ECO:0000259" key="3">
    <source>
        <dbReference type="PROSITE" id="PS50901"/>
    </source>
</evidence>
<sequence>MQVVGLTTPQEVFVASKERKFRINEILVIDDPHQGPLIGEVVEANSYNRFIPLSINHDFVDARVIESLERLGYSISEDEINIARVKLRNEANFPITTGAKVHLPEFSEVKDLLVRSTPQEGLALGEIKNTEETADTMDENLKGLFYVYTKGEKKKTKNVPFLLDLKSFQQYPHIGIFGGSGSGKSYGLRVIMEELMLKEVPAIILDPHYEMDFSSKEEDLKGAPDFKSAFKKFQIGEDIGVEFLALGKRDLLDLLSAVKPLTEAMSSAVEILHRRGDTLLSFSSRLELLAEALELGRLRIEKMLQQDIELQEREKYKKMKELLEEYPNIPLVSVQGIAWRLRRLQASGLFNHNIKPVKEALLQGKLAVIQGPIWLLQVFSTYLLANLYRARRDYKDGELRGNASGEYFPPFVIATDEAHNFAPKGYDAPSKGIITEIAQEGRKYGVFLVLATQRPTLLDETVTAQLNTKIIFRTVRGHDIATITEETDIGAEEAKRLPYLPSGDAFVSSPLFGRTVAIRVRLPYTKSPHTLNPFEEIKNYRQKAQDRLLDLLEVHLPIYETNLLKVIQALNAEAPDLKLEVRTLKESLENLVKNGKLKKEDTPFGAMYYGQT</sequence>
<dbReference type="GO" id="GO:0003677">
    <property type="term" value="F:DNA binding"/>
    <property type="evidence" value="ECO:0007669"/>
    <property type="project" value="InterPro"/>
</dbReference>